<dbReference type="KEGG" id="bse:Bsel_1628"/>
<evidence type="ECO:0000313" key="3">
    <source>
        <dbReference type="Proteomes" id="UP000000271"/>
    </source>
</evidence>
<feature type="transmembrane region" description="Helical" evidence="1">
    <location>
        <begin position="116"/>
        <end position="137"/>
    </location>
</feature>
<dbReference type="RefSeq" id="WP_013172561.1">
    <property type="nucleotide sequence ID" value="NC_014219.1"/>
</dbReference>
<keyword evidence="3" id="KW-1185">Reference proteome</keyword>
<protein>
    <recommendedName>
        <fullName evidence="4">DUF420 domain-containing protein</fullName>
    </recommendedName>
</protein>
<dbReference type="AlphaFoldDB" id="D6XTK1"/>
<evidence type="ECO:0008006" key="4">
    <source>
        <dbReference type="Google" id="ProtNLM"/>
    </source>
</evidence>
<accession>D6XTK1</accession>
<feature type="transmembrane region" description="Helical" evidence="1">
    <location>
        <begin position="39"/>
        <end position="60"/>
    </location>
</feature>
<dbReference type="PANTHER" id="PTHR37692">
    <property type="entry name" value="HYPOTHETICAL MEMBRANE SPANNING PROTEIN"/>
    <property type="match status" value="1"/>
</dbReference>
<dbReference type="eggNOG" id="COG2322">
    <property type="taxonomic scope" value="Bacteria"/>
</dbReference>
<sequence>MALFLPFISTVFIAFSAVFTAAGWLLVVRGNIAAHKKAMFWAAVFAVIFFAVYLSKTFFIGSTSFGGPDSVAPYYTVFLLFHISMATIAAGMGLYQLYTGYKNKLTRHKKLGPWTSVIWFISATTGIAVYLLLYVIYPPGDTTNLFEAILSSGSVPPGM</sequence>
<feature type="transmembrane region" description="Helical" evidence="1">
    <location>
        <begin position="72"/>
        <end position="95"/>
    </location>
</feature>
<dbReference type="PANTHER" id="PTHR37692:SF1">
    <property type="entry name" value="DUF420 DOMAIN-CONTAINING PROTEIN"/>
    <property type="match status" value="1"/>
</dbReference>
<gene>
    <name evidence="2" type="ordered locus">Bsel_1628</name>
</gene>
<reference evidence="2" key="1">
    <citation type="submission" date="2009-10" db="EMBL/GenBank/DDBJ databases">
        <title>Complete sequence of Bacillus selenitireducens MLS10.</title>
        <authorList>
            <consortium name="US DOE Joint Genome Institute"/>
            <person name="Lucas S."/>
            <person name="Copeland A."/>
            <person name="Lapidus A."/>
            <person name="Glavina del Rio T."/>
            <person name="Dalin E."/>
            <person name="Tice H."/>
            <person name="Bruce D."/>
            <person name="Goodwin L."/>
            <person name="Pitluck S."/>
            <person name="Sims D."/>
            <person name="Brettin T."/>
            <person name="Detter J.C."/>
            <person name="Han C."/>
            <person name="Larimer F."/>
            <person name="Land M."/>
            <person name="Hauser L."/>
            <person name="Kyrpides N."/>
            <person name="Ovchinnikova G."/>
            <person name="Stolz J."/>
        </authorList>
    </citation>
    <scope>NUCLEOTIDE SEQUENCE [LARGE SCALE GENOMIC DNA]</scope>
    <source>
        <strain evidence="2">MLS10</strain>
    </source>
</reference>
<dbReference type="Proteomes" id="UP000000271">
    <property type="component" value="Chromosome"/>
</dbReference>
<organism evidence="2 3">
    <name type="scientific">Bacillus selenitireducens (strain ATCC 700615 / DSM 15326 / MLS10)</name>
    <dbReference type="NCBI Taxonomy" id="439292"/>
    <lineage>
        <taxon>Bacteria</taxon>
        <taxon>Bacillati</taxon>
        <taxon>Bacillota</taxon>
        <taxon>Bacilli</taxon>
        <taxon>Bacillales</taxon>
        <taxon>Bacillaceae</taxon>
        <taxon>Salisediminibacterium</taxon>
    </lineage>
</organism>
<keyword evidence="1" id="KW-0812">Transmembrane</keyword>
<keyword evidence="1" id="KW-1133">Transmembrane helix</keyword>
<dbReference type="EMBL" id="CP001791">
    <property type="protein sequence ID" value="ADH99137.1"/>
    <property type="molecule type" value="Genomic_DNA"/>
</dbReference>
<keyword evidence="1" id="KW-0472">Membrane</keyword>
<dbReference type="HOGENOM" id="CLU_104065_2_0_9"/>
<name>D6XTK1_BACIE</name>
<dbReference type="Pfam" id="PF04238">
    <property type="entry name" value="DUF420"/>
    <property type="match status" value="1"/>
</dbReference>
<feature type="transmembrane region" description="Helical" evidence="1">
    <location>
        <begin position="6"/>
        <end position="27"/>
    </location>
</feature>
<dbReference type="STRING" id="439292.Bsel_1628"/>
<proteinExistence type="predicted"/>
<evidence type="ECO:0000256" key="1">
    <source>
        <dbReference type="SAM" id="Phobius"/>
    </source>
</evidence>
<dbReference type="InterPro" id="IPR007352">
    <property type="entry name" value="DUF420"/>
</dbReference>
<evidence type="ECO:0000313" key="2">
    <source>
        <dbReference type="EMBL" id="ADH99137.1"/>
    </source>
</evidence>